<keyword evidence="1" id="KW-1133">Transmembrane helix</keyword>
<dbReference type="AlphaFoldDB" id="A0A109KPJ5"/>
<sequence>MNGWQRLWVVVSVIIGLLLMVVGERLVPSNESIALKFDKPLAEERQYLAEIKKKRFNTDAFSQDFFGGSALKDTEARILDLETRHKSELDSLWTDQLKIRGVIIGVWFGLCLGLYAIGATVGWVYRGFRPKAA</sequence>
<feature type="transmembrane region" description="Helical" evidence="1">
    <location>
        <begin position="7"/>
        <end position="27"/>
    </location>
</feature>
<reference evidence="2 3" key="1">
    <citation type="submission" date="2015-05" db="EMBL/GenBank/DDBJ databases">
        <title>A genomic and transcriptomic approach to investigate the blue pigment phenotype in Pseudomonas fluorescens.</title>
        <authorList>
            <person name="Andreani N.A."/>
            <person name="Cardazzo B."/>
        </authorList>
    </citation>
    <scope>NUCLEOTIDE SEQUENCE [LARGE SCALE GENOMIC DNA]</scope>
    <source>
        <strain evidence="2 3">Ps_22</strain>
    </source>
</reference>
<evidence type="ECO:0000313" key="3">
    <source>
        <dbReference type="Proteomes" id="UP000061348"/>
    </source>
</evidence>
<proteinExistence type="predicted"/>
<dbReference type="PATRIC" id="fig|294.194.peg.6881"/>
<evidence type="ECO:0000313" key="2">
    <source>
        <dbReference type="EMBL" id="KWV73069.1"/>
    </source>
</evidence>
<comment type="caution">
    <text evidence="2">The sequence shown here is derived from an EMBL/GenBank/DDBJ whole genome shotgun (WGS) entry which is preliminary data.</text>
</comment>
<organism evidence="2 3">
    <name type="scientific">Pseudomonas fluorescens</name>
    <dbReference type="NCBI Taxonomy" id="294"/>
    <lineage>
        <taxon>Bacteria</taxon>
        <taxon>Pseudomonadati</taxon>
        <taxon>Pseudomonadota</taxon>
        <taxon>Gammaproteobacteria</taxon>
        <taxon>Pseudomonadales</taxon>
        <taxon>Pseudomonadaceae</taxon>
        <taxon>Pseudomonas</taxon>
    </lineage>
</organism>
<keyword evidence="1" id="KW-0472">Membrane</keyword>
<evidence type="ECO:0000256" key="1">
    <source>
        <dbReference type="SAM" id="Phobius"/>
    </source>
</evidence>
<dbReference type="Proteomes" id="UP000061348">
    <property type="component" value="Unassembled WGS sequence"/>
</dbReference>
<gene>
    <name evidence="2" type="ORF">PFLmoz3_06189</name>
</gene>
<keyword evidence="1" id="KW-0812">Transmembrane</keyword>
<name>A0A109KPJ5_PSEFL</name>
<accession>A0A109KPJ5</accession>
<feature type="transmembrane region" description="Helical" evidence="1">
    <location>
        <begin position="102"/>
        <end position="125"/>
    </location>
</feature>
<dbReference type="EMBL" id="LCYA01000289">
    <property type="protein sequence ID" value="KWV73069.1"/>
    <property type="molecule type" value="Genomic_DNA"/>
</dbReference>
<protein>
    <submittedName>
        <fullName evidence="2">Uncharacterized protein</fullName>
    </submittedName>
</protein>